<dbReference type="PROSITE" id="PS00107">
    <property type="entry name" value="PROTEIN_KINASE_ATP"/>
    <property type="match status" value="1"/>
</dbReference>
<keyword evidence="6 7" id="KW-0067">ATP-binding</keyword>
<feature type="region of interest" description="Disordered" evidence="8">
    <location>
        <begin position="28"/>
        <end position="56"/>
    </location>
</feature>
<dbReference type="PROSITE" id="PS50011">
    <property type="entry name" value="PROTEIN_KINASE_DOM"/>
    <property type="match status" value="1"/>
</dbReference>
<dbReference type="Gene3D" id="1.10.510.10">
    <property type="entry name" value="Transferase(Phosphotransferase) domain 1"/>
    <property type="match status" value="1"/>
</dbReference>
<keyword evidence="12" id="KW-1185">Reference proteome</keyword>
<dbReference type="SUPFAM" id="SSF56112">
    <property type="entry name" value="Protein kinase-like (PK-like)"/>
    <property type="match status" value="1"/>
</dbReference>
<keyword evidence="5" id="KW-0106">Calcium</keyword>
<protein>
    <recommendedName>
        <fullName evidence="13">Pkinase-domain-containing protein</fullName>
    </recommendedName>
</protein>
<dbReference type="InterPro" id="IPR008271">
    <property type="entry name" value="Ser/Thr_kinase_AS"/>
</dbReference>
<dbReference type="Gene3D" id="3.30.200.20">
    <property type="entry name" value="Phosphorylase Kinase, domain 1"/>
    <property type="match status" value="1"/>
</dbReference>
<evidence type="ECO:0000259" key="9">
    <source>
        <dbReference type="PROSITE" id="PS50011"/>
    </source>
</evidence>
<dbReference type="Proteomes" id="UP001491310">
    <property type="component" value="Unassembled WGS sequence"/>
</dbReference>
<dbReference type="InterPro" id="IPR002048">
    <property type="entry name" value="EF_hand_dom"/>
</dbReference>
<evidence type="ECO:0000259" key="10">
    <source>
        <dbReference type="PROSITE" id="PS50222"/>
    </source>
</evidence>
<name>A0ABR2YZV4_9CHLO</name>
<dbReference type="SUPFAM" id="SSF47473">
    <property type="entry name" value="EF-hand"/>
    <property type="match status" value="1"/>
</dbReference>
<evidence type="ECO:0000256" key="4">
    <source>
        <dbReference type="ARBA" id="ARBA00022777"/>
    </source>
</evidence>
<dbReference type="InterPro" id="IPR011992">
    <property type="entry name" value="EF-hand-dom_pair"/>
</dbReference>
<evidence type="ECO:0000313" key="12">
    <source>
        <dbReference type="Proteomes" id="UP001491310"/>
    </source>
</evidence>
<dbReference type="InterPro" id="IPR050205">
    <property type="entry name" value="CDPK_Ser/Thr_kinases"/>
</dbReference>
<evidence type="ECO:0008006" key="13">
    <source>
        <dbReference type="Google" id="ProtNLM"/>
    </source>
</evidence>
<dbReference type="InterPro" id="IPR018247">
    <property type="entry name" value="EF_Hand_1_Ca_BS"/>
</dbReference>
<keyword evidence="1" id="KW-0723">Serine/threonine-protein kinase</keyword>
<dbReference type="InterPro" id="IPR017441">
    <property type="entry name" value="Protein_kinase_ATP_BS"/>
</dbReference>
<dbReference type="InterPro" id="IPR000719">
    <property type="entry name" value="Prot_kinase_dom"/>
</dbReference>
<comment type="caution">
    <text evidence="11">The sequence shown here is derived from an EMBL/GenBank/DDBJ whole genome shotgun (WGS) entry which is preliminary data.</text>
</comment>
<feature type="domain" description="EF-hand" evidence="10">
    <location>
        <begin position="481"/>
        <end position="516"/>
    </location>
</feature>
<reference evidence="11 12" key="1">
    <citation type="journal article" date="2024" name="Nat. Commun.">
        <title>Phylogenomics reveals the evolutionary origins of lichenization in chlorophyte algae.</title>
        <authorList>
            <person name="Puginier C."/>
            <person name="Libourel C."/>
            <person name="Otte J."/>
            <person name="Skaloud P."/>
            <person name="Haon M."/>
            <person name="Grisel S."/>
            <person name="Petersen M."/>
            <person name="Berrin J.G."/>
            <person name="Delaux P.M."/>
            <person name="Dal Grande F."/>
            <person name="Keller J."/>
        </authorList>
    </citation>
    <scope>NUCLEOTIDE SEQUENCE [LARGE SCALE GENOMIC DNA]</scope>
    <source>
        <strain evidence="11 12">SAG 216-7</strain>
    </source>
</reference>
<keyword evidence="3 7" id="KW-0547">Nucleotide-binding</keyword>
<dbReference type="PROSITE" id="PS50222">
    <property type="entry name" value="EF_HAND_2"/>
    <property type="match status" value="1"/>
</dbReference>
<evidence type="ECO:0000256" key="6">
    <source>
        <dbReference type="ARBA" id="ARBA00022840"/>
    </source>
</evidence>
<evidence type="ECO:0000256" key="3">
    <source>
        <dbReference type="ARBA" id="ARBA00022741"/>
    </source>
</evidence>
<keyword evidence="4" id="KW-0418">Kinase</keyword>
<evidence type="ECO:0000256" key="5">
    <source>
        <dbReference type="ARBA" id="ARBA00022837"/>
    </source>
</evidence>
<feature type="domain" description="Protein kinase" evidence="9">
    <location>
        <begin position="62"/>
        <end position="335"/>
    </location>
</feature>
<keyword evidence="2" id="KW-0808">Transferase</keyword>
<dbReference type="PROSITE" id="PS00108">
    <property type="entry name" value="PROTEIN_KINASE_ST"/>
    <property type="match status" value="1"/>
</dbReference>
<accession>A0ABR2YZV4</accession>
<gene>
    <name evidence="11" type="ORF">WJX75_008919</name>
</gene>
<dbReference type="Pfam" id="PF00069">
    <property type="entry name" value="Pkinase"/>
    <property type="match status" value="1"/>
</dbReference>
<evidence type="ECO:0000256" key="7">
    <source>
        <dbReference type="PROSITE-ProRule" id="PRU10141"/>
    </source>
</evidence>
<dbReference type="SMART" id="SM00054">
    <property type="entry name" value="EFh"/>
    <property type="match status" value="1"/>
</dbReference>
<feature type="binding site" evidence="7">
    <location>
        <position position="91"/>
    </location>
    <ligand>
        <name>ATP</name>
        <dbReference type="ChEBI" id="CHEBI:30616"/>
    </ligand>
</feature>
<organism evidence="11 12">
    <name type="scientific">Coccomyxa subellipsoidea</name>
    <dbReference type="NCBI Taxonomy" id="248742"/>
    <lineage>
        <taxon>Eukaryota</taxon>
        <taxon>Viridiplantae</taxon>
        <taxon>Chlorophyta</taxon>
        <taxon>core chlorophytes</taxon>
        <taxon>Trebouxiophyceae</taxon>
        <taxon>Trebouxiophyceae incertae sedis</taxon>
        <taxon>Coccomyxaceae</taxon>
        <taxon>Coccomyxa</taxon>
    </lineage>
</organism>
<dbReference type="SMART" id="SM00220">
    <property type="entry name" value="S_TKc"/>
    <property type="match status" value="1"/>
</dbReference>
<dbReference type="EMBL" id="JALJOT010000003">
    <property type="protein sequence ID" value="KAK9916930.1"/>
    <property type="molecule type" value="Genomic_DNA"/>
</dbReference>
<dbReference type="PROSITE" id="PS00018">
    <property type="entry name" value="EF_HAND_1"/>
    <property type="match status" value="1"/>
</dbReference>
<dbReference type="Gene3D" id="1.10.238.10">
    <property type="entry name" value="EF-hand"/>
    <property type="match status" value="1"/>
</dbReference>
<dbReference type="PANTHER" id="PTHR24349">
    <property type="entry name" value="SERINE/THREONINE-PROTEIN KINASE"/>
    <property type="match status" value="1"/>
</dbReference>
<evidence type="ECO:0000313" key="11">
    <source>
        <dbReference type="EMBL" id="KAK9916930.1"/>
    </source>
</evidence>
<dbReference type="InterPro" id="IPR011009">
    <property type="entry name" value="Kinase-like_dom_sf"/>
</dbReference>
<evidence type="ECO:0000256" key="8">
    <source>
        <dbReference type="SAM" id="MobiDB-lite"/>
    </source>
</evidence>
<proteinExistence type="predicted"/>
<evidence type="ECO:0000256" key="2">
    <source>
        <dbReference type="ARBA" id="ARBA00022679"/>
    </source>
</evidence>
<sequence length="616" mass="67894">METARSLPESGLQGRGLRKLASFFGFGSKRNARSKIPPNRPEQREGEPSTSYGLPTNLKDHFDLGRPLGHGGNAVVVRAISRHTGKEFACKCITKVLTDATSSPLKKAEHKYAIQRELDAVMKLRGALNIAAFEDAYEDDENVYIITEICRGGELWHRVGDKHYSERTVASFMRAVLRTLAQFHSHRLLHRDIKPGNFMLLSEDERSALKAIDFGLAVPFDPEQLPRSDLGLEGTPWFMAPEVLSSAVVPASDIWSAGVMAHQLLTGRFPFDDKANPGRPAISKIWQSILLDKLNFKRSCWDGISEEAKDFVAQLLNKDPAKRPTAKEALKHPWLRGSVSDRSSGKPLSLKVVQRIQRYGQSSQFKRTVLEFIVEEMLATRSAEPGNALSCPVASGATPVVTSPSDSPLEFLYQQLNFSESDVVDRQQLSLGLQRLGYKLDTGEVDRLLDQLDLGHTGRVAKGQFAASQIDWGVLQKDHSRWLECVRGAFAEFDTDGDGVCSVDEIVRCLKAKLPLTEVAPALRHAMKEAHKNEESMKNGLSFEQFMVMLRADSRESLDQYDDRIGGSAHGGSVGGSAHGGSYRAGNYGLAALLDRSVRAGEVFQPKSLDPVAEAA</sequence>
<evidence type="ECO:0000256" key="1">
    <source>
        <dbReference type="ARBA" id="ARBA00022527"/>
    </source>
</evidence>